<reference evidence="2" key="1">
    <citation type="journal article" date="2019" name="Int. J. Syst. Evol. Microbiol.">
        <title>The Global Catalogue of Microorganisms (GCM) 10K type strain sequencing project: providing services to taxonomists for standard genome sequencing and annotation.</title>
        <authorList>
            <consortium name="The Broad Institute Genomics Platform"/>
            <consortium name="The Broad Institute Genome Sequencing Center for Infectious Disease"/>
            <person name="Wu L."/>
            <person name="Ma J."/>
        </authorList>
    </citation>
    <scope>NUCLEOTIDE SEQUENCE [LARGE SCALE GENOMIC DNA]</scope>
    <source>
        <strain evidence="2">KCTC 33522</strain>
    </source>
</reference>
<name>A0ABW5XWX6_9BACL</name>
<accession>A0ABW5XWX6</accession>
<comment type="caution">
    <text evidence="1">The sequence shown here is derived from an EMBL/GenBank/DDBJ whole genome shotgun (WGS) entry which is preliminary data.</text>
</comment>
<dbReference type="EMBL" id="JBHUOR010000018">
    <property type="protein sequence ID" value="MFD2867504.1"/>
    <property type="molecule type" value="Genomic_DNA"/>
</dbReference>
<proteinExistence type="predicted"/>
<gene>
    <name evidence="1" type="ORF">ACFSY7_03170</name>
</gene>
<dbReference type="Proteomes" id="UP001597568">
    <property type="component" value="Unassembled WGS sequence"/>
</dbReference>
<protein>
    <submittedName>
        <fullName evidence="1">Uncharacterized protein</fullName>
    </submittedName>
</protein>
<evidence type="ECO:0000313" key="1">
    <source>
        <dbReference type="EMBL" id="MFD2867504.1"/>
    </source>
</evidence>
<organism evidence="1 2">
    <name type="scientific">Kurthia populi</name>
    <dbReference type="NCBI Taxonomy" id="1562132"/>
    <lineage>
        <taxon>Bacteria</taxon>
        <taxon>Bacillati</taxon>
        <taxon>Bacillota</taxon>
        <taxon>Bacilli</taxon>
        <taxon>Bacillales</taxon>
        <taxon>Caryophanaceae</taxon>
        <taxon>Kurthia</taxon>
    </lineage>
</organism>
<evidence type="ECO:0000313" key="2">
    <source>
        <dbReference type="Proteomes" id="UP001597568"/>
    </source>
</evidence>
<keyword evidence="2" id="KW-1185">Reference proteome</keyword>
<dbReference type="RefSeq" id="WP_380146793.1">
    <property type="nucleotide sequence ID" value="NZ_JBHUOR010000018.1"/>
</dbReference>
<sequence>MRNDSNKHGIAVTQHSCKRRYNRRNICRTTTKQRKDMDKQVQRPAARPKVPVVFYKVRKGREILEVSERDVDVMSLQLDGYRVMDKWREWL</sequence>